<name>A0ABV2T6T5_9BACT</name>
<keyword evidence="3" id="KW-1185">Reference proteome</keyword>
<evidence type="ECO:0000256" key="1">
    <source>
        <dbReference type="SAM" id="SignalP"/>
    </source>
</evidence>
<gene>
    <name evidence="2" type="ORF">ABR189_11945</name>
</gene>
<reference evidence="2 3" key="1">
    <citation type="submission" date="2024-06" db="EMBL/GenBank/DDBJ databases">
        <title>Chitinophaga defluvii sp. nov., isolated from municipal sewage.</title>
        <authorList>
            <person name="Zhang L."/>
        </authorList>
    </citation>
    <scope>NUCLEOTIDE SEQUENCE [LARGE SCALE GENOMIC DNA]</scope>
    <source>
        <strain evidence="2 3">H8</strain>
    </source>
</reference>
<evidence type="ECO:0000313" key="2">
    <source>
        <dbReference type="EMBL" id="MET6998090.1"/>
    </source>
</evidence>
<keyword evidence="1" id="KW-0732">Signal</keyword>
<protein>
    <submittedName>
        <fullName evidence="2">PorP/SprF family type IX secretion system membrane protein</fullName>
    </submittedName>
</protein>
<feature type="chain" id="PRO_5046357421" evidence="1">
    <location>
        <begin position="24"/>
        <end position="304"/>
    </location>
</feature>
<feature type="signal peptide" evidence="1">
    <location>
        <begin position="1"/>
        <end position="23"/>
    </location>
</feature>
<dbReference type="InterPro" id="IPR019861">
    <property type="entry name" value="PorP/SprF_Bacteroidetes"/>
</dbReference>
<dbReference type="Pfam" id="PF11751">
    <property type="entry name" value="PorP_SprF"/>
    <property type="match status" value="1"/>
</dbReference>
<dbReference type="NCBIfam" id="TIGR03519">
    <property type="entry name" value="T9SS_PorP_fam"/>
    <property type="match status" value="1"/>
</dbReference>
<comment type="caution">
    <text evidence="2">The sequence shown here is derived from an EMBL/GenBank/DDBJ whole genome shotgun (WGS) entry which is preliminary data.</text>
</comment>
<organism evidence="2 3">
    <name type="scientific">Chitinophaga defluvii</name>
    <dbReference type="NCBI Taxonomy" id="3163343"/>
    <lineage>
        <taxon>Bacteria</taxon>
        <taxon>Pseudomonadati</taxon>
        <taxon>Bacteroidota</taxon>
        <taxon>Chitinophagia</taxon>
        <taxon>Chitinophagales</taxon>
        <taxon>Chitinophagaceae</taxon>
        <taxon>Chitinophaga</taxon>
    </lineage>
</organism>
<dbReference type="EMBL" id="JBEXAC010000001">
    <property type="protein sequence ID" value="MET6998090.1"/>
    <property type="molecule type" value="Genomic_DNA"/>
</dbReference>
<proteinExistence type="predicted"/>
<accession>A0ABV2T6T5</accession>
<dbReference type="Proteomes" id="UP001549749">
    <property type="component" value="Unassembled WGS sequence"/>
</dbReference>
<sequence length="304" mass="33489">MRNFIRAGIAVLLLSTSAQQAVAQSWGNTSTQVDPLASQYFQNQYLGNPSFAGIDSGLHINGAYRRQFNNDPGVPVTMAFTADYLVGKRVGAGLNVYRDEAGLINRTRVSLTYAYHLPLTVSGTQQLHFGLSVGLRSDRLDVKGIIGNPNDPSIGLFNRRDNYFDGDFGMAYTDGHLTLQGALPNVVGYFRKDNQDISNSAGFYAAAGYRWDIGNEFTAIEPKVCFRGVRGFDNIFDFGANVLLLNNRMNVFGLYHTSKNYTVGAGFNFLSTVGLQLIYTSQTSGVRTYLDNNFTLALTVNLFR</sequence>
<dbReference type="RefSeq" id="WP_354660725.1">
    <property type="nucleotide sequence ID" value="NZ_JBEXAC010000001.1"/>
</dbReference>
<evidence type="ECO:0000313" key="3">
    <source>
        <dbReference type="Proteomes" id="UP001549749"/>
    </source>
</evidence>